<protein>
    <submittedName>
        <fullName evidence="1">Uncharacterized protein</fullName>
    </submittedName>
</protein>
<dbReference type="AlphaFoldDB" id="A0ABC8B398"/>
<evidence type="ECO:0000313" key="2">
    <source>
        <dbReference type="Proteomes" id="UP000180166"/>
    </source>
</evidence>
<dbReference type="Proteomes" id="UP000180166">
    <property type="component" value="Chromosome"/>
</dbReference>
<evidence type="ECO:0000313" key="1">
    <source>
        <dbReference type="EMBL" id="APB01086.1"/>
    </source>
</evidence>
<name>A0ABC8B398_9NOCA</name>
<dbReference type="EMBL" id="CP017839">
    <property type="protein sequence ID" value="APB01086.1"/>
    <property type="molecule type" value="Genomic_DNA"/>
</dbReference>
<reference evidence="1 2" key="1">
    <citation type="submission" date="2016-10" db="EMBL/GenBank/DDBJ databases">
        <title>Genome sequence of Nocardia seriolae strain EM150506, isolated from Anguila japonica.</title>
        <authorList>
            <person name="Han H.-J."/>
        </authorList>
    </citation>
    <scope>NUCLEOTIDE SEQUENCE [LARGE SCALE GENOMIC DNA]</scope>
    <source>
        <strain evidence="1 2">EM150506</strain>
    </source>
</reference>
<organism evidence="1 2">
    <name type="scientific">Nocardia seriolae</name>
    <dbReference type="NCBI Taxonomy" id="37332"/>
    <lineage>
        <taxon>Bacteria</taxon>
        <taxon>Bacillati</taxon>
        <taxon>Actinomycetota</taxon>
        <taxon>Actinomycetes</taxon>
        <taxon>Mycobacteriales</taxon>
        <taxon>Nocardiaceae</taxon>
        <taxon>Nocardia</taxon>
    </lineage>
</organism>
<sequence>MQPATAVVADPAANAIYLGRHRKSGLHLPMGG</sequence>
<gene>
    <name evidence="1" type="ORF">NS506_07059</name>
</gene>
<dbReference type="KEGG" id="nsr:NS506_07059"/>
<proteinExistence type="predicted"/>
<accession>A0ABC8B398</accession>